<evidence type="ECO:0000256" key="6">
    <source>
        <dbReference type="ARBA" id="ARBA00023163"/>
    </source>
</evidence>
<dbReference type="PROSITE" id="PS50157">
    <property type="entry name" value="ZINC_FINGER_C2H2_2"/>
    <property type="match status" value="1"/>
</dbReference>
<dbReference type="AlphaFoldDB" id="A0AAV9C7J0"/>
<proteinExistence type="predicted"/>
<dbReference type="InterPro" id="IPR044653">
    <property type="entry name" value="AZF1/2/3-like"/>
</dbReference>
<dbReference type="Proteomes" id="UP001180020">
    <property type="component" value="Unassembled WGS sequence"/>
</dbReference>
<dbReference type="GO" id="GO:0003700">
    <property type="term" value="F:DNA-binding transcription factor activity"/>
    <property type="evidence" value="ECO:0007669"/>
    <property type="project" value="InterPro"/>
</dbReference>
<dbReference type="Pfam" id="PF13912">
    <property type="entry name" value="zf-C2H2_6"/>
    <property type="match status" value="1"/>
</dbReference>
<keyword evidence="4" id="KW-0862">Zinc</keyword>
<keyword evidence="2" id="KW-0677">Repeat</keyword>
<protein>
    <submittedName>
        <fullName evidence="10">Zinc finger protein ZAT10</fullName>
    </submittedName>
</protein>
<dbReference type="SMART" id="SM00355">
    <property type="entry name" value="ZnF_C2H2"/>
    <property type="match status" value="1"/>
</dbReference>
<dbReference type="SUPFAM" id="SSF57667">
    <property type="entry name" value="beta-beta-alpha zinc fingers"/>
    <property type="match status" value="1"/>
</dbReference>
<dbReference type="InterPro" id="IPR013087">
    <property type="entry name" value="Znf_C2H2_type"/>
</dbReference>
<dbReference type="GO" id="GO:0000976">
    <property type="term" value="F:transcription cis-regulatory region binding"/>
    <property type="evidence" value="ECO:0007669"/>
    <property type="project" value="TreeGrafter"/>
</dbReference>
<sequence>MRRDEEEEYHLALSLLMLAQGGTAAATTTTNRRPSSSPPPSNLGPKLSYECSICDKTFPSYQALGGHKTNHRKLSNAADDLAVHFGNGSAGMLLPV</sequence>
<feature type="region of interest" description="Disordered" evidence="8">
    <location>
        <begin position="23"/>
        <end position="46"/>
    </location>
</feature>
<gene>
    <name evidence="10" type="primary">ZAT10</name>
    <name evidence="10" type="ORF">QJS10_CPB20g02040</name>
</gene>
<keyword evidence="11" id="KW-1185">Reference proteome</keyword>
<reference evidence="10" key="1">
    <citation type="journal article" date="2023" name="Nat. Commun.">
        <title>Diploid and tetraploid genomes of Acorus and the evolution of monocots.</title>
        <authorList>
            <person name="Ma L."/>
            <person name="Liu K.W."/>
            <person name="Li Z."/>
            <person name="Hsiao Y.Y."/>
            <person name="Qi Y."/>
            <person name="Fu T."/>
            <person name="Tang G.D."/>
            <person name="Zhang D."/>
            <person name="Sun W.H."/>
            <person name="Liu D.K."/>
            <person name="Li Y."/>
            <person name="Chen G.Z."/>
            <person name="Liu X.D."/>
            <person name="Liao X.Y."/>
            <person name="Jiang Y.T."/>
            <person name="Yu X."/>
            <person name="Hao Y."/>
            <person name="Huang J."/>
            <person name="Zhao X.W."/>
            <person name="Ke S."/>
            <person name="Chen Y.Y."/>
            <person name="Wu W.L."/>
            <person name="Hsu J.L."/>
            <person name="Lin Y.F."/>
            <person name="Huang M.D."/>
            <person name="Li C.Y."/>
            <person name="Huang L."/>
            <person name="Wang Z.W."/>
            <person name="Zhao X."/>
            <person name="Zhong W.Y."/>
            <person name="Peng D.H."/>
            <person name="Ahmad S."/>
            <person name="Lan S."/>
            <person name="Zhang J.S."/>
            <person name="Tsai W.C."/>
            <person name="Van de Peer Y."/>
            <person name="Liu Z.J."/>
        </authorList>
    </citation>
    <scope>NUCLEOTIDE SEQUENCE</scope>
    <source>
        <strain evidence="10">CP</strain>
    </source>
</reference>
<evidence type="ECO:0000256" key="1">
    <source>
        <dbReference type="ARBA" id="ARBA00022723"/>
    </source>
</evidence>
<evidence type="ECO:0000256" key="2">
    <source>
        <dbReference type="ARBA" id="ARBA00022737"/>
    </source>
</evidence>
<organism evidence="10 11">
    <name type="scientific">Acorus calamus</name>
    <name type="common">Sweet flag</name>
    <dbReference type="NCBI Taxonomy" id="4465"/>
    <lineage>
        <taxon>Eukaryota</taxon>
        <taxon>Viridiplantae</taxon>
        <taxon>Streptophyta</taxon>
        <taxon>Embryophyta</taxon>
        <taxon>Tracheophyta</taxon>
        <taxon>Spermatophyta</taxon>
        <taxon>Magnoliopsida</taxon>
        <taxon>Liliopsida</taxon>
        <taxon>Acoraceae</taxon>
        <taxon>Acorus</taxon>
    </lineage>
</organism>
<dbReference type="GO" id="GO:0008270">
    <property type="term" value="F:zinc ion binding"/>
    <property type="evidence" value="ECO:0007669"/>
    <property type="project" value="UniProtKB-KW"/>
</dbReference>
<evidence type="ECO:0000256" key="7">
    <source>
        <dbReference type="PROSITE-ProRule" id="PRU00042"/>
    </source>
</evidence>
<dbReference type="EMBL" id="JAUJYO010000020">
    <property type="protein sequence ID" value="KAK1284861.1"/>
    <property type="molecule type" value="Genomic_DNA"/>
</dbReference>
<evidence type="ECO:0000256" key="5">
    <source>
        <dbReference type="ARBA" id="ARBA00023015"/>
    </source>
</evidence>
<keyword evidence="6" id="KW-0804">Transcription</keyword>
<dbReference type="PROSITE" id="PS00028">
    <property type="entry name" value="ZINC_FINGER_C2H2_1"/>
    <property type="match status" value="1"/>
</dbReference>
<keyword evidence="5" id="KW-0805">Transcription regulation</keyword>
<accession>A0AAV9C7J0</accession>
<evidence type="ECO:0000259" key="9">
    <source>
        <dbReference type="PROSITE" id="PS50157"/>
    </source>
</evidence>
<name>A0AAV9C7J0_ACOCL</name>
<evidence type="ECO:0000256" key="4">
    <source>
        <dbReference type="ARBA" id="ARBA00022833"/>
    </source>
</evidence>
<dbReference type="GO" id="GO:0005634">
    <property type="term" value="C:nucleus"/>
    <property type="evidence" value="ECO:0007669"/>
    <property type="project" value="TreeGrafter"/>
</dbReference>
<keyword evidence="3 7" id="KW-0863">Zinc-finger</keyword>
<feature type="domain" description="C2H2-type" evidence="9">
    <location>
        <begin position="49"/>
        <end position="71"/>
    </location>
</feature>
<dbReference type="PANTHER" id="PTHR45988">
    <property type="entry name" value="C2H2 TYPE ZINC FINGER TRANSCRIPTION FACTOR FAMILY-RELATED"/>
    <property type="match status" value="1"/>
</dbReference>
<evidence type="ECO:0000256" key="3">
    <source>
        <dbReference type="ARBA" id="ARBA00022771"/>
    </source>
</evidence>
<comment type="caution">
    <text evidence="10">The sequence shown here is derived from an EMBL/GenBank/DDBJ whole genome shotgun (WGS) entry which is preliminary data.</text>
</comment>
<evidence type="ECO:0000313" key="11">
    <source>
        <dbReference type="Proteomes" id="UP001180020"/>
    </source>
</evidence>
<evidence type="ECO:0000256" key="8">
    <source>
        <dbReference type="SAM" id="MobiDB-lite"/>
    </source>
</evidence>
<evidence type="ECO:0000313" key="10">
    <source>
        <dbReference type="EMBL" id="KAK1284861.1"/>
    </source>
</evidence>
<reference evidence="10" key="2">
    <citation type="submission" date="2023-06" db="EMBL/GenBank/DDBJ databases">
        <authorList>
            <person name="Ma L."/>
            <person name="Liu K.-W."/>
            <person name="Li Z."/>
            <person name="Hsiao Y.-Y."/>
            <person name="Qi Y."/>
            <person name="Fu T."/>
            <person name="Tang G."/>
            <person name="Zhang D."/>
            <person name="Sun W.-H."/>
            <person name="Liu D.-K."/>
            <person name="Li Y."/>
            <person name="Chen G.-Z."/>
            <person name="Liu X.-D."/>
            <person name="Liao X.-Y."/>
            <person name="Jiang Y.-T."/>
            <person name="Yu X."/>
            <person name="Hao Y."/>
            <person name="Huang J."/>
            <person name="Zhao X.-W."/>
            <person name="Ke S."/>
            <person name="Chen Y.-Y."/>
            <person name="Wu W.-L."/>
            <person name="Hsu J.-L."/>
            <person name="Lin Y.-F."/>
            <person name="Huang M.-D."/>
            <person name="Li C.-Y."/>
            <person name="Huang L."/>
            <person name="Wang Z.-W."/>
            <person name="Zhao X."/>
            <person name="Zhong W.-Y."/>
            <person name="Peng D.-H."/>
            <person name="Ahmad S."/>
            <person name="Lan S."/>
            <person name="Zhang J.-S."/>
            <person name="Tsai W.-C."/>
            <person name="Van De Peer Y."/>
            <person name="Liu Z.-J."/>
        </authorList>
    </citation>
    <scope>NUCLEOTIDE SEQUENCE</scope>
    <source>
        <strain evidence="10">CP</strain>
        <tissue evidence="10">Leaves</tissue>
    </source>
</reference>
<keyword evidence="1" id="KW-0479">Metal-binding</keyword>
<dbReference type="InterPro" id="IPR036236">
    <property type="entry name" value="Znf_C2H2_sf"/>
</dbReference>
<dbReference type="PANTHER" id="PTHR45988:SF90">
    <property type="entry name" value="ZINC FINGER PROTEIN ZAT10-LIKE"/>
    <property type="match status" value="1"/>
</dbReference>